<keyword evidence="2" id="KW-1185">Reference proteome</keyword>
<evidence type="ECO:0000313" key="1">
    <source>
        <dbReference type="EMBL" id="RVU33079.1"/>
    </source>
</evidence>
<reference evidence="1 2" key="1">
    <citation type="submission" date="2019-01" db="EMBL/GenBank/DDBJ databases">
        <authorList>
            <person name="Chen W.-M."/>
        </authorList>
    </citation>
    <scope>NUCLEOTIDE SEQUENCE [LARGE SCALE GENOMIC DNA]</scope>
    <source>
        <strain evidence="1 2">KYPC3</strain>
    </source>
</reference>
<proteinExistence type="predicted"/>
<dbReference type="InterPro" id="IPR036278">
    <property type="entry name" value="Sialidase_sf"/>
</dbReference>
<dbReference type="OrthoDB" id="20875at2"/>
<dbReference type="AlphaFoldDB" id="A0A437QFG5"/>
<accession>A0A437QFG5</accession>
<gene>
    <name evidence="1" type="ORF">EOE67_18395</name>
</gene>
<protein>
    <submittedName>
        <fullName evidence="1">Exo-alpha-sialidase</fullName>
    </submittedName>
</protein>
<dbReference type="Gene3D" id="2.120.10.10">
    <property type="match status" value="1"/>
</dbReference>
<dbReference type="Proteomes" id="UP000283077">
    <property type="component" value="Unassembled WGS sequence"/>
</dbReference>
<name>A0A437QFG5_9GAMM</name>
<sequence>MKRAPATRIWRHGAHNAFTDLCLFQGHYYCVFREAAAHVSPDGALRILKSIDGKRWQSVALIQSSIADLRDGKLVVTPDDRLQLLGAGALHDRSQYSYQSYVWFSADGEQWSEAIDVGEPNVWLWRLTWQQGFAWAIGYKCGGGPRLVRLYRSEDGVNFSVWVQTLNNQGYPNESALLFLPDERAVCLLRRDPDVALLGIAKPPYFDWTWQPLNCRVGGPQCLLLPDGRILAAVRLYDRRVRTSLAWLDVDSTTLTEVLQLPSAGDTSYAGMVWHQSRLAVSYYSSHQGRTAIYFCRPRQLPPA</sequence>
<organism evidence="1 2">
    <name type="scientific">Rheinheimera riviphila</name>
    <dbReference type="NCBI Taxonomy" id="1834037"/>
    <lineage>
        <taxon>Bacteria</taxon>
        <taxon>Pseudomonadati</taxon>
        <taxon>Pseudomonadota</taxon>
        <taxon>Gammaproteobacteria</taxon>
        <taxon>Chromatiales</taxon>
        <taxon>Chromatiaceae</taxon>
        <taxon>Rheinheimera</taxon>
    </lineage>
</organism>
<dbReference type="SUPFAM" id="SSF50939">
    <property type="entry name" value="Sialidases"/>
    <property type="match status" value="1"/>
</dbReference>
<comment type="caution">
    <text evidence="1">The sequence shown here is derived from an EMBL/GenBank/DDBJ whole genome shotgun (WGS) entry which is preliminary data.</text>
</comment>
<dbReference type="EMBL" id="SACS01000028">
    <property type="protein sequence ID" value="RVU33079.1"/>
    <property type="molecule type" value="Genomic_DNA"/>
</dbReference>
<evidence type="ECO:0000313" key="2">
    <source>
        <dbReference type="Proteomes" id="UP000283077"/>
    </source>
</evidence>